<dbReference type="InterPro" id="IPR054696">
    <property type="entry name" value="GTP-eEF1A_C"/>
</dbReference>
<evidence type="ECO:0000256" key="2">
    <source>
        <dbReference type="ARBA" id="ARBA00022679"/>
    </source>
</evidence>
<feature type="domain" description="Tr-type G" evidence="7">
    <location>
        <begin position="10"/>
        <end position="225"/>
    </location>
</feature>
<evidence type="ECO:0000256" key="5">
    <source>
        <dbReference type="ARBA" id="ARBA00022840"/>
    </source>
</evidence>
<evidence type="ECO:0000256" key="4">
    <source>
        <dbReference type="ARBA" id="ARBA00022741"/>
    </source>
</evidence>
<evidence type="ECO:0000313" key="8">
    <source>
        <dbReference type="EMBL" id="MCO6025458.1"/>
    </source>
</evidence>
<name>A0ABT1BZ04_9BACT</name>
<dbReference type="SUPFAM" id="SSF50447">
    <property type="entry name" value="Translation proteins"/>
    <property type="match status" value="1"/>
</dbReference>
<dbReference type="Pfam" id="PF22594">
    <property type="entry name" value="GTP-eEF1A_C"/>
    <property type="match status" value="1"/>
</dbReference>
<dbReference type="InterPro" id="IPR005225">
    <property type="entry name" value="Small_GTP-bd"/>
</dbReference>
<evidence type="ECO:0000259" key="7">
    <source>
        <dbReference type="PROSITE" id="PS51722"/>
    </source>
</evidence>
<dbReference type="PROSITE" id="PS00301">
    <property type="entry name" value="G_TR_1"/>
    <property type="match status" value="1"/>
</dbReference>
<comment type="caution">
    <text evidence="8">The sequence shown here is derived from an EMBL/GenBank/DDBJ whole genome shotgun (WGS) entry which is preliminary data.</text>
</comment>
<dbReference type="SUPFAM" id="SSF50465">
    <property type="entry name" value="EF-Tu/eEF-1alpha/eIF2-gamma C-terminal domain"/>
    <property type="match status" value="1"/>
</dbReference>
<dbReference type="PRINTS" id="PR00315">
    <property type="entry name" value="ELONGATNFCT"/>
</dbReference>
<keyword evidence="9" id="KW-1185">Reference proteome</keyword>
<evidence type="ECO:0000313" key="9">
    <source>
        <dbReference type="Proteomes" id="UP001204015"/>
    </source>
</evidence>
<dbReference type="CDD" id="cd03695">
    <property type="entry name" value="CysN_NodQ_II"/>
    <property type="match status" value="1"/>
</dbReference>
<dbReference type="PANTHER" id="PTHR23115">
    <property type="entry name" value="TRANSLATION FACTOR"/>
    <property type="match status" value="1"/>
</dbReference>
<dbReference type="EMBL" id="JAMXLY010000019">
    <property type="protein sequence ID" value="MCO6025458.1"/>
    <property type="molecule type" value="Genomic_DNA"/>
</dbReference>
<dbReference type="Gene3D" id="3.40.50.300">
    <property type="entry name" value="P-loop containing nucleotide triphosphate hydrolases"/>
    <property type="match status" value="1"/>
</dbReference>
<dbReference type="InterPro" id="IPR044139">
    <property type="entry name" value="CysN_NoDQ_III"/>
</dbReference>
<reference evidence="8 9" key="1">
    <citation type="submission" date="2022-06" db="EMBL/GenBank/DDBJ databases">
        <title>A taxonomic note on the genus Prevotella: Description of four novel genera and emended description of the genera Hallella and Xylanibacter.</title>
        <authorList>
            <person name="Hitch T.C.A."/>
        </authorList>
    </citation>
    <scope>NUCLEOTIDE SEQUENCE [LARGE SCALE GENOMIC DNA]</scope>
    <source>
        <strain evidence="8 9">DSM 100619</strain>
    </source>
</reference>
<dbReference type="EC" id="2.7.7.4" evidence="1"/>
<keyword evidence="2" id="KW-0808">Transferase</keyword>
<dbReference type="CDD" id="cd04095">
    <property type="entry name" value="CysN_NoDQ_III"/>
    <property type="match status" value="1"/>
</dbReference>
<keyword evidence="4" id="KW-0547">Nucleotide-binding</keyword>
<proteinExistence type="predicted"/>
<dbReference type="InterPro" id="IPR009000">
    <property type="entry name" value="Transl_B-barrel_sf"/>
</dbReference>
<dbReference type="InterPro" id="IPR011779">
    <property type="entry name" value="SO4_adenylTrfase_lsu"/>
</dbReference>
<dbReference type="Gene3D" id="2.40.30.10">
    <property type="entry name" value="Translation factors"/>
    <property type="match status" value="2"/>
</dbReference>
<dbReference type="NCBIfam" id="TIGR00231">
    <property type="entry name" value="small_GTP"/>
    <property type="match status" value="1"/>
</dbReference>
<keyword evidence="5" id="KW-0067">ATP-binding</keyword>
<dbReference type="NCBIfam" id="TIGR02034">
    <property type="entry name" value="CysN"/>
    <property type="match status" value="1"/>
</dbReference>
<keyword evidence="3" id="KW-0548">Nucleotidyltransferase</keyword>
<dbReference type="InterPro" id="IPR044138">
    <property type="entry name" value="CysN_II"/>
</dbReference>
<evidence type="ECO:0000256" key="6">
    <source>
        <dbReference type="ARBA" id="ARBA00023134"/>
    </source>
</evidence>
<dbReference type="InterPro" id="IPR050100">
    <property type="entry name" value="TRAFAC_GTPase_members"/>
</dbReference>
<dbReference type="Proteomes" id="UP001204015">
    <property type="component" value="Unassembled WGS sequence"/>
</dbReference>
<dbReference type="Pfam" id="PF00009">
    <property type="entry name" value="GTP_EFTU"/>
    <property type="match status" value="1"/>
</dbReference>
<dbReference type="PROSITE" id="PS51722">
    <property type="entry name" value="G_TR_2"/>
    <property type="match status" value="1"/>
</dbReference>
<accession>A0ABT1BZ04</accession>
<dbReference type="SUPFAM" id="SSF52540">
    <property type="entry name" value="P-loop containing nucleoside triphosphate hydrolases"/>
    <property type="match status" value="1"/>
</dbReference>
<gene>
    <name evidence="8" type="ORF">NG821_06320</name>
</gene>
<keyword evidence="6" id="KW-0342">GTP-binding</keyword>
<dbReference type="RefSeq" id="WP_252760817.1">
    <property type="nucleotide sequence ID" value="NZ_JAMXLY010000019.1"/>
</dbReference>
<organism evidence="8 9">
    <name type="scientific">Segatella cerevisiae</name>
    <dbReference type="NCBI Taxonomy" id="2053716"/>
    <lineage>
        <taxon>Bacteria</taxon>
        <taxon>Pseudomonadati</taxon>
        <taxon>Bacteroidota</taxon>
        <taxon>Bacteroidia</taxon>
        <taxon>Bacteroidales</taxon>
        <taxon>Prevotellaceae</taxon>
        <taxon>Segatella</taxon>
    </lineage>
</organism>
<evidence type="ECO:0000256" key="1">
    <source>
        <dbReference type="ARBA" id="ARBA00012391"/>
    </source>
</evidence>
<protein>
    <recommendedName>
        <fullName evidence="1">sulfate adenylyltransferase</fullName>
        <ecNumber evidence="1">2.7.7.4</ecNumber>
    </recommendedName>
</protein>
<dbReference type="CDD" id="cd04166">
    <property type="entry name" value="CysN_ATPS"/>
    <property type="match status" value="1"/>
</dbReference>
<sequence>MPDTRGYLNMELLRFSTAGSVDDGKSTLIGRLLYDSKSIFEDQLEAVEAASKSRGNEEVNLALLTDGLRAEREQGITIDVAYRYFATPKRKFIIADTPGHIQYTRNMVTGASTADLSIILIDARHGVLEQTVRHSYISSLLGIPHILVAINKMDLVDYDKGVYDKIVSDYQKMSEALHIKNIVFIPISARVGDNVVNKSDKMPWYTGKALLDYLETVPVVHKTVSDFFRFPVQLVIRPISDQFPDYRGYAGRMSGGLLKPGDRVRVLPSGLESTVKSIDFVDQHLQEAFSPESVTILLTDDIDISRGDILVKVDEKQPQISQDITMDVCWFNERPAQIRNKYIIRQTTAESLGIIRSINYRRNINTLEKENGIDHLDMNDIAEITVHTANPLVFDKYAENKVTGSLIFIDPDTNETVGAGMIK</sequence>
<dbReference type="InterPro" id="IPR027417">
    <property type="entry name" value="P-loop_NTPase"/>
</dbReference>
<dbReference type="InterPro" id="IPR000795">
    <property type="entry name" value="T_Tr_GTP-bd_dom"/>
</dbReference>
<dbReference type="InterPro" id="IPR009001">
    <property type="entry name" value="Transl_elong_EF1A/Init_IF2_C"/>
</dbReference>
<dbReference type="InterPro" id="IPR031157">
    <property type="entry name" value="G_TR_CS"/>
</dbReference>
<evidence type="ECO:0000256" key="3">
    <source>
        <dbReference type="ARBA" id="ARBA00022695"/>
    </source>
</evidence>
<dbReference type="InterPro" id="IPR041757">
    <property type="entry name" value="CysN_GTP-bd"/>
</dbReference>